<feature type="compositionally biased region" description="Basic and acidic residues" evidence="1">
    <location>
        <begin position="510"/>
        <end position="523"/>
    </location>
</feature>
<organism evidence="2 3">
    <name type="scientific">Imshaugia aleurites</name>
    <dbReference type="NCBI Taxonomy" id="172621"/>
    <lineage>
        <taxon>Eukaryota</taxon>
        <taxon>Fungi</taxon>
        <taxon>Dikarya</taxon>
        <taxon>Ascomycota</taxon>
        <taxon>Pezizomycotina</taxon>
        <taxon>Lecanoromycetes</taxon>
        <taxon>OSLEUM clade</taxon>
        <taxon>Lecanoromycetidae</taxon>
        <taxon>Lecanorales</taxon>
        <taxon>Lecanorineae</taxon>
        <taxon>Parmeliaceae</taxon>
        <taxon>Imshaugia</taxon>
    </lineage>
</organism>
<feature type="compositionally biased region" description="Polar residues" evidence="1">
    <location>
        <begin position="1"/>
        <end position="17"/>
    </location>
</feature>
<accession>A0A8H3IUP2</accession>
<keyword evidence="3" id="KW-1185">Reference proteome</keyword>
<feature type="compositionally biased region" description="Basic and acidic residues" evidence="1">
    <location>
        <begin position="530"/>
        <end position="539"/>
    </location>
</feature>
<sequence length="941" mass="104520">MAQQLAANESTPLSTPDQLLPSMEQPVEGGDPDPSSISLGSNTVNQPSITDFAFSPASSSHLSPIMQPDNEDASTGLLLSASQHSTTEQQHAGLEPNPYEAALSLPYIEYGSRQRVILSIIHPGAEQEYESSHSTSGELSVGENTISNTFEQQAKIQQNRPFLLSDPMTSSIMLRRASRAESASAVRSSTSQDGMLNVDPKRVKKLISTLGFDEQRSELLLKLVIATAPFHNAESLFTPAAPEGSNPDADALHKAIDNLMFAPKPGSPIGSPTSEVFEEGSLAVNSTENPTENIHFDANAAEDLRSHPVETRPDSPPLLWSTAAAEESLDPDAEDPTYFTVAEFINTIIEKGIQVESVTDEDWWVEEVRVAILNRLKYDASEEDPMAEEDISESVVPEEEASEQVTAEEGSSELVAPTAEAAEQVKAKEDTSESDLQRWNNQGPDGWLKRDDGTEMNEEEVDEECARWDAMVRKARNEKEEEKAVPLLGKNIDLKDKGFWAFVRSSKQKEQTQDSISIHDQDGKASVSTHDQDEKAVENKKKKGSNKNKNKNRKAKKNALKRGVQEDVSEEAGGVETIFNFMDLPREARKNVLGFLLVVDQELVPYHYVKGKVVQNVGLRNKPELNILLGKNVGLRKKPELNIMLALCSSQDKEVKRSLDDAKNILFRDNIFSIRKPNELIMFLGTIGSDSRARMKMGKNLLLTDTFFDKKRRHTLEMKWLARWGKDLLFEMKGYNIIRSEIVATSPGDDLTCEPTDIDKALQSMVKVMKNDEKKFGMFDENLNGSGSSHMRLQSLDLGDKFDSLAEQIKTMGLAVGDGEVTKVTSSDTTKLPETEAPEKATETMSEKWKRKAREAGKKVKDEDAYGKFFLEALKNWDDVDEEDLISQDSGFYTPSVYSEHGKYIGSTARYSANMIRRGWKTCNSGEQVGIDFQLRFGIEA</sequence>
<name>A0A8H3IUP2_9LECA</name>
<dbReference type="Proteomes" id="UP000664534">
    <property type="component" value="Unassembled WGS sequence"/>
</dbReference>
<reference evidence="2" key="1">
    <citation type="submission" date="2021-03" db="EMBL/GenBank/DDBJ databases">
        <authorList>
            <person name="Tagirdzhanova G."/>
        </authorList>
    </citation>
    <scope>NUCLEOTIDE SEQUENCE</scope>
</reference>
<feature type="region of interest" description="Disordered" evidence="1">
    <location>
        <begin position="825"/>
        <end position="847"/>
    </location>
</feature>
<feature type="region of interest" description="Disordered" evidence="1">
    <location>
        <begin position="510"/>
        <end position="566"/>
    </location>
</feature>
<feature type="region of interest" description="Disordered" evidence="1">
    <location>
        <begin position="1"/>
        <end position="73"/>
    </location>
</feature>
<dbReference type="OrthoDB" id="5392135at2759"/>
<feature type="compositionally biased region" description="Polar residues" evidence="1">
    <location>
        <begin position="35"/>
        <end position="49"/>
    </location>
</feature>
<feature type="region of interest" description="Disordered" evidence="1">
    <location>
        <begin position="382"/>
        <end position="460"/>
    </location>
</feature>
<feature type="compositionally biased region" description="Acidic residues" evidence="1">
    <location>
        <begin position="382"/>
        <end position="402"/>
    </location>
</feature>
<feature type="compositionally biased region" description="Basic residues" evidence="1">
    <location>
        <begin position="540"/>
        <end position="560"/>
    </location>
</feature>
<protein>
    <submittedName>
        <fullName evidence="2">Uncharacterized protein</fullName>
    </submittedName>
</protein>
<feature type="compositionally biased region" description="Basic and acidic residues" evidence="1">
    <location>
        <begin position="831"/>
        <end position="847"/>
    </location>
</feature>
<comment type="caution">
    <text evidence="2">The sequence shown here is derived from an EMBL/GenBank/DDBJ whole genome shotgun (WGS) entry which is preliminary data.</text>
</comment>
<proteinExistence type="predicted"/>
<evidence type="ECO:0000313" key="2">
    <source>
        <dbReference type="EMBL" id="CAF9933038.1"/>
    </source>
</evidence>
<dbReference type="EMBL" id="CAJPDT010000068">
    <property type="protein sequence ID" value="CAF9933038.1"/>
    <property type="molecule type" value="Genomic_DNA"/>
</dbReference>
<evidence type="ECO:0000256" key="1">
    <source>
        <dbReference type="SAM" id="MobiDB-lite"/>
    </source>
</evidence>
<gene>
    <name evidence="2" type="ORF">IMSHALPRED_009049</name>
</gene>
<evidence type="ECO:0000313" key="3">
    <source>
        <dbReference type="Proteomes" id="UP000664534"/>
    </source>
</evidence>
<dbReference type="AlphaFoldDB" id="A0A8H3IUP2"/>